<reference evidence="1" key="1">
    <citation type="submission" date="2020-01" db="EMBL/GenBank/DDBJ databases">
        <title>Comparative genomic and phylogenetic analyses of the P100virus genus of Listeria bacteriophages and report of two new members.</title>
        <authorList>
            <person name="Blanco Fernandez M.D."/>
            <person name="Barrios M.E."/>
            <person name="Mbayed V.A."/>
            <person name="Klumpp J."/>
        </authorList>
    </citation>
    <scope>NUCLEOTIDE SEQUENCE</scope>
</reference>
<dbReference type="Proteomes" id="UP000609966">
    <property type="component" value="Segment"/>
</dbReference>
<proteinExistence type="predicted"/>
<accession>A0A858EE26</accession>
<organism evidence="1 2">
    <name type="scientific">Listeria phage vB_Liva_VAfA18</name>
    <dbReference type="NCBI Taxonomy" id="2712945"/>
    <lineage>
        <taxon>Viruses</taxon>
        <taxon>Duplodnaviria</taxon>
        <taxon>Heunggongvirae</taxon>
        <taxon>Uroviricota</taxon>
        <taxon>Caudoviricetes</taxon>
        <taxon>Herelleviridae</taxon>
        <taxon>Jasinskavirinae</taxon>
        <taxon>Pecentumvirus</taxon>
        <taxon>Pecentumvirus list36</taxon>
    </lineage>
</organism>
<evidence type="ECO:0000313" key="2">
    <source>
        <dbReference type="Proteomes" id="UP000609966"/>
    </source>
</evidence>
<evidence type="ECO:0000313" key="1">
    <source>
        <dbReference type="EMBL" id="QIG60948.1"/>
    </source>
</evidence>
<dbReference type="EMBL" id="MN939540">
    <property type="protein sequence ID" value="QIG60948.1"/>
    <property type="molecule type" value="Genomic_DNA"/>
</dbReference>
<protein>
    <submittedName>
        <fullName evidence="1">Uncharacterized protein</fullName>
    </submittedName>
</protein>
<name>A0A858EE26_9CAUD</name>
<gene>
    <name evidence="1" type="ORF">vBLivaVAfA18_024</name>
</gene>
<sequence>MGKMELPKHIVVKIKRAGYHNEKANNLQAEVRKWLENRLTDGESLPDYIGDQLIDALELGVDGSEALLEFLAEYEE</sequence>